<keyword evidence="1" id="KW-1133">Transmembrane helix</keyword>
<protein>
    <submittedName>
        <fullName evidence="2">Uncharacterized protein</fullName>
    </submittedName>
</protein>
<keyword evidence="1" id="KW-0472">Membrane</keyword>
<feature type="transmembrane region" description="Helical" evidence="1">
    <location>
        <begin position="12"/>
        <end position="33"/>
    </location>
</feature>
<sequence>MLKLNSSNNQKDGYFFCFFTYLILSKRVAINFFA</sequence>
<accession>A0A8S5NX71</accession>
<evidence type="ECO:0000256" key="1">
    <source>
        <dbReference type="SAM" id="Phobius"/>
    </source>
</evidence>
<organism evidence="2">
    <name type="scientific">Myoviridae sp. ct3OK4</name>
    <dbReference type="NCBI Taxonomy" id="2825024"/>
    <lineage>
        <taxon>Viruses</taxon>
        <taxon>Duplodnaviria</taxon>
        <taxon>Heunggongvirae</taxon>
        <taxon>Uroviricota</taxon>
        <taxon>Caudoviricetes</taxon>
    </lineage>
</organism>
<evidence type="ECO:0000313" key="2">
    <source>
        <dbReference type="EMBL" id="DAD99382.1"/>
    </source>
</evidence>
<keyword evidence="1" id="KW-0812">Transmembrane</keyword>
<dbReference type="EMBL" id="BK015282">
    <property type="protein sequence ID" value="DAD99382.1"/>
    <property type="molecule type" value="Genomic_DNA"/>
</dbReference>
<proteinExistence type="predicted"/>
<name>A0A8S5NX71_9CAUD</name>
<reference evidence="2" key="1">
    <citation type="journal article" date="2021" name="Proc. Natl. Acad. Sci. U.S.A.">
        <title>A Catalog of Tens of Thousands of Viruses from Human Metagenomes Reveals Hidden Associations with Chronic Diseases.</title>
        <authorList>
            <person name="Tisza M.J."/>
            <person name="Buck C.B."/>
        </authorList>
    </citation>
    <scope>NUCLEOTIDE SEQUENCE</scope>
    <source>
        <strain evidence="2">Ct3OK4</strain>
    </source>
</reference>